<protein>
    <submittedName>
        <fullName evidence="5">UpxY family transcription antiterminator</fullName>
    </submittedName>
</protein>
<dbReference type="PANTHER" id="PTHR30265">
    <property type="entry name" value="RHO-INTERACTING TRANSCRIPTION TERMINATION FACTOR NUSG"/>
    <property type="match status" value="1"/>
</dbReference>
<dbReference type="GO" id="GO:0031564">
    <property type="term" value="P:transcription antitermination"/>
    <property type="evidence" value="ECO:0007669"/>
    <property type="project" value="UniProtKB-KW"/>
</dbReference>
<dbReference type="InterPro" id="IPR043425">
    <property type="entry name" value="NusG-like"/>
</dbReference>
<dbReference type="SUPFAM" id="SSF82679">
    <property type="entry name" value="N-utilization substance G protein NusG, N-terminal domain"/>
    <property type="match status" value="1"/>
</dbReference>
<dbReference type="AlphaFoldDB" id="A0A6I6K210"/>
<dbReference type="RefSeq" id="WP_158865555.1">
    <property type="nucleotide sequence ID" value="NZ_CP046401.1"/>
</dbReference>
<dbReference type="PANTHER" id="PTHR30265:SF4">
    <property type="entry name" value="KOW MOTIF FAMILY PROTEIN, EXPRESSED"/>
    <property type="match status" value="1"/>
</dbReference>
<dbReference type="NCBIfam" id="NF033644">
    <property type="entry name" value="antiterm_UpxY"/>
    <property type="match status" value="1"/>
</dbReference>
<gene>
    <name evidence="5" type="ORF">GM418_09775</name>
</gene>
<dbReference type="GO" id="GO:0006354">
    <property type="term" value="P:DNA-templated transcription elongation"/>
    <property type="evidence" value="ECO:0007669"/>
    <property type="project" value="InterPro"/>
</dbReference>
<dbReference type="EMBL" id="CP046401">
    <property type="protein sequence ID" value="QGY43934.1"/>
    <property type="molecule type" value="Genomic_DNA"/>
</dbReference>
<organism evidence="5 6">
    <name type="scientific">Maribellus comscasis</name>
    <dbReference type="NCBI Taxonomy" id="2681766"/>
    <lineage>
        <taxon>Bacteria</taxon>
        <taxon>Pseudomonadati</taxon>
        <taxon>Bacteroidota</taxon>
        <taxon>Bacteroidia</taxon>
        <taxon>Marinilabiliales</taxon>
        <taxon>Prolixibacteraceae</taxon>
        <taxon>Maribellus</taxon>
    </lineage>
</organism>
<proteinExistence type="predicted"/>
<evidence type="ECO:0000313" key="5">
    <source>
        <dbReference type="EMBL" id="QGY43934.1"/>
    </source>
</evidence>
<dbReference type="Pfam" id="PF02357">
    <property type="entry name" value="NusG"/>
    <property type="match status" value="1"/>
</dbReference>
<dbReference type="InterPro" id="IPR005824">
    <property type="entry name" value="KOW"/>
</dbReference>
<dbReference type="InterPro" id="IPR008991">
    <property type="entry name" value="Translation_prot_SH3-like_sf"/>
</dbReference>
<dbReference type="CDD" id="cd09895">
    <property type="entry name" value="NGN_SP_UpxY"/>
    <property type="match status" value="1"/>
</dbReference>
<dbReference type="Gene3D" id="3.30.70.940">
    <property type="entry name" value="NusG, N-terminal domain"/>
    <property type="match status" value="1"/>
</dbReference>
<keyword evidence="1" id="KW-0889">Transcription antitermination</keyword>
<evidence type="ECO:0000256" key="2">
    <source>
        <dbReference type="ARBA" id="ARBA00023015"/>
    </source>
</evidence>
<keyword evidence="6" id="KW-1185">Reference proteome</keyword>
<dbReference type="InterPro" id="IPR006645">
    <property type="entry name" value="NGN-like_dom"/>
</dbReference>
<dbReference type="SMART" id="SM00739">
    <property type="entry name" value="KOW"/>
    <property type="match status" value="1"/>
</dbReference>
<evidence type="ECO:0000256" key="3">
    <source>
        <dbReference type="ARBA" id="ARBA00023163"/>
    </source>
</evidence>
<feature type="domain" description="KOW" evidence="4">
    <location>
        <begin position="117"/>
        <end position="144"/>
    </location>
</feature>
<accession>A0A6I6K210</accession>
<evidence type="ECO:0000259" key="4">
    <source>
        <dbReference type="SMART" id="SM00739"/>
    </source>
</evidence>
<evidence type="ECO:0000256" key="1">
    <source>
        <dbReference type="ARBA" id="ARBA00022814"/>
    </source>
</evidence>
<dbReference type="Proteomes" id="UP000428260">
    <property type="component" value="Chromosome"/>
</dbReference>
<name>A0A6I6K210_9BACT</name>
<dbReference type="InterPro" id="IPR036735">
    <property type="entry name" value="NGN_dom_sf"/>
</dbReference>
<sequence>MILKKPEYAWYAIYTKVNSEKKIFKNLQEQKIESYLPLRKSLRQWSDRKKWIEEPLFRCYLFVRVSYKEFFDVLSVPGVVCYISFGGRPQSIPDYQINNIKTLVRQDNIDITVSKEKLRPGYKAEVLVGPLKGLKGEIVEISGQYRILIRIDTMGLGLHANISKDEVKILEPDTDTDEEGAGYPYHSQVSAKRKFNNISVQ</sequence>
<keyword evidence="2" id="KW-0805">Transcription regulation</keyword>
<keyword evidence="3" id="KW-0804">Transcription</keyword>
<reference evidence="5 6" key="1">
    <citation type="submission" date="2019-11" db="EMBL/GenBank/DDBJ databases">
        <authorList>
            <person name="Zheng R.K."/>
            <person name="Sun C.M."/>
        </authorList>
    </citation>
    <scope>NUCLEOTIDE SEQUENCE [LARGE SCALE GENOMIC DNA]</scope>
    <source>
        <strain evidence="5 6">WC007</strain>
    </source>
</reference>
<dbReference type="SUPFAM" id="SSF50104">
    <property type="entry name" value="Translation proteins SH3-like domain"/>
    <property type="match status" value="1"/>
</dbReference>
<dbReference type="KEGG" id="mcos:GM418_09775"/>
<evidence type="ECO:0000313" key="6">
    <source>
        <dbReference type="Proteomes" id="UP000428260"/>
    </source>
</evidence>